<dbReference type="KEGG" id="cfem:HCR03_14825"/>
<gene>
    <name evidence="1" type="ORF">HCR03_14825</name>
</gene>
<dbReference type="RefSeq" id="WP_187035087.1">
    <property type="nucleotide sequence ID" value="NZ_CP060286.1"/>
</dbReference>
<organism evidence="1 2">
    <name type="scientific">Caproicibacter fermentans</name>
    <dbReference type="NCBI Taxonomy" id="2576756"/>
    <lineage>
        <taxon>Bacteria</taxon>
        <taxon>Bacillati</taxon>
        <taxon>Bacillota</taxon>
        <taxon>Clostridia</taxon>
        <taxon>Eubacteriales</taxon>
        <taxon>Acutalibacteraceae</taxon>
        <taxon>Caproicibacter</taxon>
    </lineage>
</organism>
<dbReference type="AlphaFoldDB" id="A0A7G8T8M8"/>
<evidence type="ECO:0000313" key="2">
    <source>
        <dbReference type="Proteomes" id="UP000515909"/>
    </source>
</evidence>
<dbReference type="EMBL" id="CP060286">
    <property type="protein sequence ID" value="QNK39969.1"/>
    <property type="molecule type" value="Genomic_DNA"/>
</dbReference>
<sequence>MDEKTIYGMEDCLPNEDDAFFSGMVVVLKPEALSGERHGVRQLFFCTQGADGIQDAANWPVSAVSLVNGECVRYRRGELLGLLKPELLPDRARLQLSQIRPLDSEIPKEPEFFGYCFLPDGRYASGVPLANDLEVREYIDIQSRYQHRLMICDREDCCVFEMRDGKLIFPTREAPDAQRQEPDNGMELKL</sequence>
<proteinExistence type="predicted"/>
<name>A0A7G8T8M8_9FIRM</name>
<evidence type="ECO:0000313" key="1">
    <source>
        <dbReference type="EMBL" id="QNK39969.1"/>
    </source>
</evidence>
<dbReference type="Proteomes" id="UP000515909">
    <property type="component" value="Chromosome"/>
</dbReference>
<accession>A0A7G8T8M8</accession>
<reference evidence="1 2" key="1">
    <citation type="submission" date="2020-08" db="EMBL/GenBank/DDBJ databases">
        <title>The isolate Caproiciproducens sp. 7D4C2 produces n-caproate at mildly acidic conditions from hexoses: genome and rBOX comparison with related strains and chain-elongating bacteria.</title>
        <authorList>
            <person name="Esquivel-Elizondo S."/>
            <person name="Bagci C."/>
            <person name="Temovska M."/>
            <person name="Jeon B.S."/>
            <person name="Bessarab I."/>
            <person name="Williams R.B.H."/>
            <person name="Huson D.H."/>
            <person name="Angenent L.T."/>
        </authorList>
    </citation>
    <scope>NUCLEOTIDE SEQUENCE [LARGE SCALE GENOMIC DNA]</scope>
    <source>
        <strain evidence="1 2">7D4C2</strain>
    </source>
</reference>
<protein>
    <submittedName>
        <fullName evidence="1">Uncharacterized protein</fullName>
    </submittedName>
</protein>